<feature type="region of interest" description="Disordered" evidence="1">
    <location>
        <begin position="232"/>
        <end position="263"/>
    </location>
</feature>
<feature type="compositionally biased region" description="Polar residues" evidence="1">
    <location>
        <begin position="445"/>
        <end position="499"/>
    </location>
</feature>
<accession>A0A8H4NZM7</accession>
<feature type="compositionally biased region" description="Low complexity" evidence="1">
    <location>
        <begin position="557"/>
        <end position="570"/>
    </location>
</feature>
<keyword evidence="3" id="KW-1185">Reference proteome</keyword>
<feature type="region of interest" description="Disordered" evidence="1">
    <location>
        <begin position="546"/>
        <end position="580"/>
    </location>
</feature>
<reference evidence="2 3" key="1">
    <citation type="submission" date="2020-01" db="EMBL/GenBank/DDBJ databases">
        <title>Identification and distribution of gene clusters putatively required for synthesis of sphingolipid metabolism inhibitors in phylogenetically diverse species of the filamentous fungus Fusarium.</title>
        <authorList>
            <person name="Kim H.-S."/>
            <person name="Busman M."/>
            <person name="Brown D.W."/>
            <person name="Divon H."/>
            <person name="Uhlig S."/>
            <person name="Proctor R.H."/>
        </authorList>
    </citation>
    <scope>NUCLEOTIDE SEQUENCE [LARGE SCALE GENOMIC DNA]</scope>
    <source>
        <strain evidence="2 3">NRRL 13308</strain>
    </source>
</reference>
<feature type="compositionally biased region" description="Basic and acidic residues" evidence="1">
    <location>
        <begin position="856"/>
        <end position="866"/>
    </location>
</feature>
<feature type="compositionally biased region" description="Low complexity" evidence="1">
    <location>
        <begin position="237"/>
        <end position="251"/>
    </location>
</feature>
<feature type="compositionally biased region" description="Polar residues" evidence="1">
    <location>
        <begin position="403"/>
        <end position="419"/>
    </location>
</feature>
<dbReference type="EMBL" id="JAADJF010000031">
    <property type="protein sequence ID" value="KAF4443357.1"/>
    <property type="molecule type" value="Genomic_DNA"/>
</dbReference>
<organism evidence="2 3">
    <name type="scientific">Fusarium acutatum</name>
    <dbReference type="NCBI Taxonomy" id="78861"/>
    <lineage>
        <taxon>Eukaryota</taxon>
        <taxon>Fungi</taxon>
        <taxon>Dikarya</taxon>
        <taxon>Ascomycota</taxon>
        <taxon>Pezizomycotina</taxon>
        <taxon>Sordariomycetes</taxon>
        <taxon>Hypocreomycetidae</taxon>
        <taxon>Hypocreales</taxon>
        <taxon>Nectriaceae</taxon>
        <taxon>Fusarium</taxon>
        <taxon>Fusarium fujikuroi species complex</taxon>
    </lineage>
</organism>
<feature type="region of interest" description="Disordered" evidence="1">
    <location>
        <begin position="371"/>
        <end position="510"/>
    </location>
</feature>
<evidence type="ECO:0000313" key="2">
    <source>
        <dbReference type="EMBL" id="KAF4443357.1"/>
    </source>
</evidence>
<proteinExistence type="predicted"/>
<evidence type="ECO:0000256" key="1">
    <source>
        <dbReference type="SAM" id="MobiDB-lite"/>
    </source>
</evidence>
<feature type="compositionally biased region" description="Basic and acidic residues" evidence="1">
    <location>
        <begin position="423"/>
        <end position="441"/>
    </location>
</feature>
<gene>
    <name evidence="2" type="ORF">FACUT_1414</name>
</gene>
<dbReference type="AlphaFoldDB" id="A0A8H4NZM7"/>
<name>A0A8H4NZM7_9HYPO</name>
<sequence>MPFPRILRLQDDKWNSPEDSIGTFIGYLSGGRYRCWEAAGPARLAFRELSPDIKDFLETSSIPHTDIVPWSISMIGHNERNAAPKLLICSSDAKARKNIRQLIRDSGVMDNYPGIGLGDVSALPDRPVIRELSREAIKALLPFGCGIDGAVLAEGSEPALGKRIFVVNPHDFSLRPATTGPIILQDGRCYQMTVAHAFRHTRELDHSSGQQMAEDDCDFDASFEASLDAFSGEKHSSASSESPSSDLLDSGNDPQLSFEYPEDNPGFGECDISRLQYFGKLFLSSLTGSILALDHALIETLRMPENAEKSSVNLGSMVSSIGEIESDDISIVATASPHRRVEGRLTATPSYIRLPKQRTFQEVYPIRLGLPTDSTTSEVSSIRNLGTWEPEEPQGDRHLESIEVQQKPNSQPSQNTFINSRPMPERKTEYHYNGKHDEGRPADSLPSQGWSTISAASSGPQTRSKHTVPTASPGQQFSWSRTGTEASSASNKPPRQNSHSTDHSKYPLPKRHISRYESHALRHTSPAFVHPAQIAAGLSLEASVDATQGVQRRTRDIPSSPSHGDPDSSSAQRDETAGSLASRTVLPKDFEGASETCISWLLSPAQFSSTEWLTCRYRKQGISHLITHIADHHGLIRGHDPQYSTRKYTGSCQSSNPFMKAKGDCVKCSSLSEWNDTDFADLTHHGVDLCLRCWRKFNKKEMKEHLAGPLCDYKVQQPKAKKLWILYTAFCSETPLPSEPPKYMAPRKSLHRTIRQRRQQFGQDRMAASVDNLDTPIFPPDAKPLLPRFTPGSSLVPSTAGESVKLLHSPKLDASMRLWDEANDLNVDMSRWDFIGSYPDLQTTTNAADPVPLQPTDRHQELEPKGRISPLLRAALEKDSGYRSADGKDM</sequence>
<evidence type="ECO:0000313" key="3">
    <source>
        <dbReference type="Proteomes" id="UP000536711"/>
    </source>
</evidence>
<dbReference type="OrthoDB" id="409136at2759"/>
<comment type="caution">
    <text evidence="2">The sequence shown here is derived from an EMBL/GenBank/DDBJ whole genome shotgun (WGS) entry which is preliminary data.</text>
</comment>
<dbReference type="Proteomes" id="UP000536711">
    <property type="component" value="Unassembled WGS sequence"/>
</dbReference>
<protein>
    <submittedName>
        <fullName evidence="2">Uncharacterized protein</fullName>
    </submittedName>
</protein>
<feature type="region of interest" description="Disordered" evidence="1">
    <location>
        <begin position="843"/>
        <end position="870"/>
    </location>
</feature>
<feature type="compositionally biased region" description="Polar residues" evidence="1">
    <location>
        <begin position="372"/>
        <end position="384"/>
    </location>
</feature>